<keyword evidence="1" id="KW-1133">Transmembrane helix</keyword>
<reference evidence="2 3" key="1">
    <citation type="submission" date="2013-08" db="EMBL/GenBank/DDBJ databases">
        <authorList>
            <person name="Huang J."/>
            <person name="Wang G."/>
        </authorList>
    </citation>
    <scope>NUCLEOTIDE SEQUENCE [LARGE SCALE GENOMIC DNA]</scope>
    <source>
        <strain evidence="2 3">JSM 072002</strain>
    </source>
</reference>
<dbReference type="RefSeq" id="WP_036834579.1">
    <property type="nucleotide sequence ID" value="NZ_AVPG01000014.1"/>
</dbReference>
<dbReference type="AlphaFoldDB" id="A0A0A5G2R4"/>
<accession>A0A0A5G2R4</accession>
<organism evidence="2 3">
    <name type="scientific">Pontibacillus litoralis JSM 072002</name>
    <dbReference type="NCBI Taxonomy" id="1385512"/>
    <lineage>
        <taxon>Bacteria</taxon>
        <taxon>Bacillati</taxon>
        <taxon>Bacillota</taxon>
        <taxon>Bacilli</taxon>
        <taxon>Bacillales</taxon>
        <taxon>Bacillaceae</taxon>
        <taxon>Pontibacillus</taxon>
    </lineage>
</organism>
<gene>
    <name evidence="2" type="ORF">N784_05130</name>
</gene>
<dbReference type="EMBL" id="AVPG01000014">
    <property type="protein sequence ID" value="KGX86334.1"/>
    <property type="molecule type" value="Genomic_DNA"/>
</dbReference>
<dbReference type="eggNOG" id="ENOG5032FZH">
    <property type="taxonomic scope" value="Bacteria"/>
</dbReference>
<feature type="transmembrane region" description="Helical" evidence="1">
    <location>
        <begin position="53"/>
        <end position="75"/>
    </location>
</feature>
<keyword evidence="1" id="KW-0472">Membrane</keyword>
<feature type="transmembrane region" description="Helical" evidence="1">
    <location>
        <begin position="27"/>
        <end position="46"/>
    </location>
</feature>
<name>A0A0A5G2R4_9BACI</name>
<dbReference type="OrthoDB" id="9915523at2"/>
<comment type="caution">
    <text evidence="2">The sequence shown here is derived from an EMBL/GenBank/DDBJ whole genome shotgun (WGS) entry which is preliminary data.</text>
</comment>
<keyword evidence="3" id="KW-1185">Reference proteome</keyword>
<protein>
    <submittedName>
        <fullName evidence="2">Uncharacterized protein</fullName>
    </submittedName>
</protein>
<keyword evidence="1" id="KW-0812">Transmembrane</keyword>
<evidence type="ECO:0000313" key="3">
    <source>
        <dbReference type="Proteomes" id="UP000030401"/>
    </source>
</evidence>
<evidence type="ECO:0000256" key="1">
    <source>
        <dbReference type="SAM" id="Phobius"/>
    </source>
</evidence>
<evidence type="ECO:0000313" key="2">
    <source>
        <dbReference type="EMBL" id="KGX86334.1"/>
    </source>
</evidence>
<sequence>MVMLLNIIFFICTLALTKYCQSSILMKLFYWVALIVSLIGIVFLIFMSGWVAYTGGVITAGISLLGLLGIVYNLLKE</sequence>
<proteinExistence type="predicted"/>
<dbReference type="Proteomes" id="UP000030401">
    <property type="component" value="Unassembled WGS sequence"/>
</dbReference>